<feature type="compositionally biased region" description="Low complexity" evidence="1">
    <location>
        <begin position="85"/>
        <end position="97"/>
    </location>
</feature>
<dbReference type="EMBL" id="BQNB010020044">
    <property type="protein sequence ID" value="GJT91727.1"/>
    <property type="molecule type" value="Genomic_DNA"/>
</dbReference>
<feature type="compositionally biased region" description="Pro residues" evidence="1">
    <location>
        <begin position="65"/>
        <end position="74"/>
    </location>
</feature>
<evidence type="ECO:0000256" key="1">
    <source>
        <dbReference type="SAM" id="MobiDB-lite"/>
    </source>
</evidence>
<feature type="region of interest" description="Disordered" evidence="1">
    <location>
        <begin position="1"/>
        <end position="100"/>
    </location>
</feature>
<protein>
    <submittedName>
        <fullName evidence="2">Uncharacterized protein</fullName>
    </submittedName>
</protein>
<proteinExistence type="predicted"/>
<accession>A0ABQ5HV24</accession>
<dbReference type="Proteomes" id="UP001151760">
    <property type="component" value="Unassembled WGS sequence"/>
</dbReference>
<reference evidence="2" key="2">
    <citation type="submission" date="2022-01" db="EMBL/GenBank/DDBJ databases">
        <authorList>
            <person name="Yamashiro T."/>
            <person name="Shiraishi A."/>
            <person name="Satake H."/>
            <person name="Nakayama K."/>
        </authorList>
    </citation>
    <scope>NUCLEOTIDE SEQUENCE</scope>
</reference>
<comment type="caution">
    <text evidence="2">The sequence shown here is derived from an EMBL/GenBank/DDBJ whole genome shotgun (WGS) entry which is preliminary data.</text>
</comment>
<organism evidence="2 3">
    <name type="scientific">Tanacetum coccineum</name>
    <dbReference type="NCBI Taxonomy" id="301880"/>
    <lineage>
        <taxon>Eukaryota</taxon>
        <taxon>Viridiplantae</taxon>
        <taxon>Streptophyta</taxon>
        <taxon>Embryophyta</taxon>
        <taxon>Tracheophyta</taxon>
        <taxon>Spermatophyta</taxon>
        <taxon>Magnoliopsida</taxon>
        <taxon>eudicotyledons</taxon>
        <taxon>Gunneridae</taxon>
        <taxon>Pentapetalae</taxon>
        <taxon>asterids</taxon>
        <taxon>campanulids</taxon>
        <taxon>Asterales</taxon>
        <taxon>Asteraceae</taxon>
        <taxon>Asteroideae</taxon>
        <taxon>Anthemideae</taxon>
        <taxon>Anthemidinae</taxon>
        <taxon>Tanacetum</taxon>
    </lineage>
</organism>
<keyword evidence="3" id="KW-1185">Reference proteome</keyword>
<sequence>MISGRRIPAAGFRPPPHRRRRKTFSASFSGRVQKCSPSPDLPDPHHHALPRASPSPPPTHRHPAATPPKPPPSSPSSSHHHHHLVTTPTPRTIATTTAPPPRVRVVFKAPRKGCVRFHFTSQGCAGFSSQHQHGACGLPGGCVGLNRNEKGCVGLNVNTIRVRLVRQ</sequence>
<gene>
    <name evidence="2" type="ORF">Tco_1080572</name>
</gene>
<evidence type="ECO:0000313" key="3">
    <source>
        <dbReference type="Proteomes" id="UP001151760"/>
    </source>
</evidence>
<name>A0ABQ5HV24_9ASTR</name>
<reference evidence="2" key="1">
    <citation type="journal article" date="2022" name="Int. J. Mol. Sci.">
        <title>Draft Genome of Tanacetum Coccineum: Genomic Comparison of Closely Related Tanacetum-Family Plants.</title>
        <authorList>
            <person name="Yamashiro T."/>
            <person name="Shiraishi A."/>
            <person name="Nakayama K."/>
            <person name="Satake H."/>
        </authorList>
    </citation>
    <scope>NUCLEOTIDE SEQUENCE</scope>
</reference>
<evidence type="ECO:0000313" key="2">
    <source>
        <dbReference type="EMBL" id="GJT91727.1"/>
    </source>
</evidence>